<dbReference type="InterPro" id="IPR001164">
    <property type="entry name" value="ArfGAP_dom"/>
</dbReference>
<dbReference type="SUPFAM" id="SSF57863">
    <property type="entry name" value="ArfGap/RecO-like zinc finger"/>
    <property type="match status" value="1"/>
</dbReference>
<organism evidence="7 8">
    <name type="scientific">Spirodela intermedia</name>
    <name type="common">Intermediate duckweed</name>
    <dbReference type="NCBI Taxonomy" id="51605"/>
    <lineage>
        <taxon>Eukaryota</taxon>
        <taxon>Viridiplantae</taxon>
        <taxon>Streptophyta</taxon>
        <taxon>Embryophyta</taxon>
        <taxon>Tracheophyta</taxon>
        <taxon>Spermatophyta</taxon>
        <taxon>Magnoliopsida</taxon>
        <taxon>Liliopsida</taxon>
        <taxon>Araceae</taxon>
        <taxon>Lemnoideae</taxon>
        <taxon>Spirodela</taxon>
    </lineage>
</organism>
<feature type="compositionally biased region" description="Low complexity" evidence="5">
    <location>
        <begin position="149"/>
        <end position="159"/>
    </location>
</feature>
<evidence type="ECO:0000256" key="1">
    <source>
        <dbReference type="ARBA" id="ARBA00022723"/>
    </source>
</evidence>
<evidence type="ECO:0000259" key="6">
    <source>
        <dbReference type="PROSITE" id="PS50115"/>
    </source>
</evidence>
<proteinExistence type="predicted"/>
<feature type="region of interest" description="Disordered" evidence="5">
    <location>
        <begin position="653"/>
        <end position="678"/>
    </location>
</feature>
<evidence type="ECO:0000256" key="4">
    <source>
        <dbReference type="PROSITE-ProRule" id="PRU00288"/>
    </source>
</evidence>
<gene>
    <name evidence="7" type="ORF">SI8410_06008968</name>
</gene>
<feature type="region of interest" description="Disordered" evidence="5">
    <location>
        <begin position="122"/>
        <end position="164"/>
    </location>
</feature>
<dbReference type="InterPro" id="IPR037278">
    <property type="entry name" value="ARFGAP/RecO"/>
</dbReference>
<feature type="domain" description="Arf-GAP" evidence="6">
    <location>
        <begin position="11"/>
        <end position="129"/>
    </location>
</feature>
<keyword evidence="2 4" id="KW-0863">Zinc-finger</keyword>
<dbReference type="GO" id="GO:0005096">
    <property type="term" value="F:GTPase activator activity"/>
    <property type="evidence" value="ECO:0007669"/>
    <property type="project" value="InterPro"/>
</dbReference>
<evidence type="ECO:0000313" key="7">
    <source>
        <dbReference type="EMBL" id="CAA7398303.1"/>
    </source>
</evidence>
<dbReference type="GO" id="GO:0008270">
    <property type="term" value="F:zinc ion binding"/>
    <property type="evidence" value="ECO:0007669"/>
    <property type="project" value="UniProtKB-KW"/>
</dbReference>
<evidence type="ECO:0000256" key="3">
    <source>
        <dbReference type="ARBA" id="ARBA00022833"/>
    </source>
</evidence>
<dbReference type="InterPro" id="IPR044820">
    <property type="entry name" value="AGD14-like"/>
</dbReference>
<dbReference type="AlphaFoldDB" id="A0A7I8KKI9"/>
<keyword evidence="8" id="KW-1185">Reference proteome</keyword>
<protein>
    <recommendedName>
        <fullName evidence="6">Arf-GAP domain-containing protein</fullName>
    </recommendedName>
</protein>
<feature type="compositionally biased region" description="Basic and acidic residues" evidence="5">
    <location>
        <begin position="122"/>
        <end position="131"/>
    </location>
</feature>
<feature type="compositionally biased region" description="Low complexity" evidence="5">
    <location>
        <begin position="283"/>
        <end position="293"/>
    </location>
</feature>
<dbReference type="PROSITE" id="PS50115">
    <property type="entry name" value="ARFGAP"/>
    <property type="match status" value="1"/>
</dbReference>
<keyword evidence="3" id="KW-0862">Zinc</keyword>
<sequence length="678" mass="74036">MSSRKEEERNEKIIRGLMKLPPNRRCINCNSLGPQYVCTNFWTFVCISCSGIHREFTHRVKSVSMAKFTTKEVEALQKGGNQRAREIFLSDWDFQRTRLPDSSNPDRIREFIKNVYVDKKYAGGRSSDKPPRNMQSQKSFEEDHRRASSYHSYSQSPPYDHQYEDRRYGKQSGMLTRKPGSDRGTFEGKISSLIYSPGRLGEQMYEDRFANEISGPRISDFSVSSTGDTLKFDGQPPNFQGDSTCVTNTQQVREILIEDGRCQVSTQYSEANPRRNVESALHSQRSASSGSFGSFDSNSVSLKSVNSGGSREVVIEAEQPQSSSPIQPSFAQQGTIPSASSSDFFAENQYSSTSLFENPLSQSSLHGNLGNPNMSGPSFVQQATSSSVLPLDLFAEITHPSSSTTLDKSQPVPFSEKEGWATFDLPPSGSASETKPTSFSTIVPVDGISTAVFDALPPTGNNTQRSLEQSSFSHEASPSFTGQWNSGISLVKLASEATTSQTWNAFDDSFRGFPLPSFGSSVPKNEVQVPAHIPPTIVDQKVLLMSSDFDRGGLQISGIGGRAVGSSFNPVIPPMGANSRESKSTNPFDIPYESDLEPFLDMSPLQATLPSVQFPPPFLNNLGQQWFPQNPMPPYVASVASVPLAGSLPYMAGQPPSSQLPDIPSQGPVASLGGNPFA</sequence>
<dbReference type="FunFam" id="1.10.220.150:FF:000005">
    <property type="entry name" value="Arf-GAP domain and FG repeat-containing protein 1"/>
    <property type="match status" value="1"/>
</dbReference>
<dbReference type="Pfam" id="PF01412">
    <property type="entry name" value="ArfGap"/>
    <property type="match status" value="1"/>
</dbReference>
<feature type="compositionally biased region" description="Low complexity" evidence="5">
    <location>
        <begin position="319"/>
        <end position="333"/>
    </location>
</feature>
<dbReference type="SMART" id="SM00105">
    <property type="entry name" value="ArfGap"/>
    <property type="match status" value="1"/>
</dbReference>
<dbReference type="Proteomes" id="UP000663760">
    <property type="component" value="Chromosome 6"/>
</dbReference>
<evidence type="ECO:0000313" key="8">
    <source>
        <dbReference type="Proteomes" id="UP000663760"/>
    </source>
</evidence>
<keyword evidence="1" id="KW-0479">Metal-binding</keyword>
<name>A0A7I8KKI9_SPIIN</name>
<dbReference type="PANTHER" id="PTHR46085:SF4">
    <property type="entry name" value="ADP-RIBOSYLATION FACTOR GTPASE-ACTIVATING PROTEIN AGD14-RELATED"/>
    <property type="match status" value="1"/>
</dbReference>
<dbReference type="PANTHER" id="PTHR46085">
    <property type="entry name" value="ARFGAP/RECO-RELATED"/>
    <property type="match status" value="1"/>
</dbReference>
<dbReference type="CDD" id="cd08838">
    <property type="entry name" value="ArfGap_AGFG"/>
    <property type="match status" value="1"/>
</dbReference>
<dbReference type="PRINTS" id="PR00405">
    <property type="entry name" value="REVINTRACTNG"/>
</dbReference>
<feature type="region of interest" description="Disordered" evidence="5">
    <location>
        <begin position="267"/>
        <end position="293"/>
    </location>
</feature>
<evidence type="ECO:0000256" key="2">
    <source>
        <dbReference type="ARBA" id="ARBA00022771"/>
    </source>
</evidence>
<evidence type="ECO:0000256" key="5">
    <source>
        <dbReference type="SAM" id="MobiDB-lite"/>
    </source>
</evidence>
<accession>A0A7I8KKI9</accession>
<dbReference type="OrthoDB" id="6036at2759"/>
<feature type="region of interest" description="Disordered" evidence="5">
    <location>
        <begin position="317"/>
        <end position="338"/>
    </location>
</feature>
<dbReference type="EMBL" id="LR746269">
    <property type="protein sequence ID" value="CAA7398303.1"/>
    <property type="molecule type" value="Genomic_DNA"/>
</dbReference>
<dbReference type="InterPro" id="IPR038508">
    <property type="entry name" value="ArfGAP_dom_sf"/>
</dbReference>
<reference evidence="7" key="1">
    <citation type="submission" date="2020-02" db="EMBL/GenBank/DDBJ databases">
        <authorList>
            <person name="Scholz U."/>
            <person name="Mascher M."/>
            <person name="Fiebig A."/>
        </authorList>
    </citation>
    <scope>NUCLEOTIDE SEQUENCE</scope>
</reference>
<dbReference type="Gene3D" id="1.10.220.150">
    <property type="entry name" value="Arf GTPase activating protein"/>
    <property type="match status" value="1"/>
</dbReference>